<gene>
    <name evidence="1" type="ORF">GCM10017667_19420</name>
</gene>
<organism evidence="1 2">
    <name type="scientific">Streptomyces filamentosus</name>
    <name type="common">Streptomyces roseosporus</name>
    <dbReference type="NCBI Taxonomy" id="67294"/>
    <lineage>
        <taxon>Bacteria</taxon>
        <taxon>Bacillati</taxon>
        <taxon>Actinomycetota</taxon>
        <taxon>Actinomycetes</taxon>
        <taxon>Kitasatosporales</taxon>
        <taxon>Streptomycetaceae</taxon>
        <taxon>Streptomyces</taxon>
    </lineage>
</organism>
<reference evidence="1" key="1">
    <citation type="journal article" date="2014" name="Int. J. Syst. Evol. Microbiol.">
        <title>Complete genome sequence of Corynebacterium casei LMG S-19264T (=DSM 44701T), isolated from a smear-ripened cheese.</title>
        <authorList>
            <consortium name="US DOE Joint Genome Institute (JGI-PGF)"/>
            <person name="Walter F."/>
            <person name="Albersmeier A."/>
            <person name="Kalinowski J."/>
            <person name="Ruckert C."/>
        </authorList>
    </citation>
    <scope>NUCLEOTIDE SEQUENCE</scope>
    <source>
        <strain evidence="1">JCM 4122</strain>
    </source>
</reference>
<reference evidence="1" key="2">
    <citation type="submission" date="2020-09" db="EMBL/GenBank/DDBJ databases">
        <authorList>
            <person name="Sun Q."/>
            <person name="Ohkuma M."/>
        </authorList>
    </citation>
    <scope>NUCLEOTIDE SEQUENCE</scope>
    <source>
        <strain evidence="1">JCM 4122</strain>
    </source>
</reference>
<accession>A0A919EJZ7</accession>
<sequence length="122" mass="13086">MSHLLPPEVAAFVADAARLPLAALQDIRHATAVAVSSGAYDLKAVPKLDAARFSALDKLVRDAFLPRAEELRTSRPGGALSSAIGRTTMTAQAVWKRDRLTPEQYAMLTDAFPPHGVTVPPR</sequence>
<evidence type="ECO:0000313" key="1">
    <source>
        <dbReference type="EMBL" id="GHF90437.1"/>
    </source>
</evidence>
<dbReference type="GeneID" id="95660838"/>
<protein>
    <submittedName>
        <fullName evidence="1">Uncharacterized protein</fullName>
    </submittedName>
</protein>
<name>A0A919EJZ7_STRFL</name>
<dbReference type="RefSeq" id="WP_150230491.1">
    <property type="nucleotide sequence ID" value="NZ_BNBE01000001.1"/>
</dbReference>
<comment type="caution">
    <text evidence="1">The sequence shown here is derived from an EMBL/GenBank/DDBJ whole genome shotgun (WGS) entry which is preliminary data.</text>
</comment>
<evidence type="ECO:0000313" key="2">
    <source>
        <dbReference type="Proteomes" id="UP000632849"/>
    </source>
</evidence>
<dbReference type="Proteomes" id="UP000632849">
    <property type="component" value="Unassembled WGS sequence"/>
</dbReference>
<keyword evidence="2" id="KW-1185">Reference proteome</keyword>
<dbReference type="AlphaFoldDB" id="A0A919EJZ7"/>
<proteinExistence type="predicted"/>
<dbReference type="EMBL" id="BNBE01000001">
    <property type="protein sequence ID" value="GHF90437.1"/>
    <property type="molecule type" value="Genomic_DNA"/>
</dbReference>